<dbReference type="GO" id="GO:0016747">
    <property type="term" value="F:acyltransferase activity, transferring groups other than amino-acyl groups"/>
    <property type="evidence" value="ECO:0007669"/>
    <property type="project" value="InterPro"/>
</dbReference>
<dbReference type="InterPro" id="IPR016181">
    <property type="entry name" value="Acyl_CoA_acyltransferase"/>
</dbReference>
<dbReference type="EMBL" id="ASQA01000018">
    <property type="protein sequence ID" value="ETT85233.1"/>
    <property type="molecule type" value="Genomic_DNA"/>
</dbReference>
<dbReference type="RefSeq" id="WP_038184574.1">
    <property type="nucleotide sequence ID" value="NZ_ASQA01000018.1"/>
</dbReference>
<dbReference type="Gene3D" id="3.40.630.110">
    <property type="entry name" value="GNAT acetyltransferase-like"/>
    <property type="match status" value="1"/>
</dbReference>
<accession>W4EXD6</accession>
<feature type="domain" description="N-acetyltransferase" evidence="1">
    <location>
        <begin position="128"/>
        <end position="276"/>
    </location>
</feature>
<organism evidence="2 3">
    <name type="scientific">Viridibacillus arenosi FSL R5-213</name>
    <dbReference type="NCBI Taxonomy" id="1227360"/>
    <lineage>
        <taxon>Bacteria</taxon>
        <taxon>Bacillati</taxon>
        <taxon>Bacillota</taxon>
        <taxon>Bacilli</taxon>
        <taxon>Bacillales</taxon>
        <taxon>Caryophanaceae</taxon>
        <taxon>Viridibacillus</taxon>
    </lineage>
</organism>
<dbReference type="Proteomes" id="UP000019062">
    <property type="component" value="Unassembled WGS sequence"/>
</dbReference>
<dbReference type="Pfam" id="PF12746">
    <property type="entry name" value="GNAT_acetyltran"/>
    <property type="match status" value="1"/>
</dbReference>
<comment type="caution">
    <text evidence="2">The sequence shown here is derived from an EMBL/GenBank/DDBJ whole genome shotgun (WGS) entry which is preliminary data.</text>
</comment>
<dbReference type="eggNOG" id="COG1670">
    <property type="taxonomic scope" value="Bacteria"/>
</dbReference>
<dbReference type="PANTHER" id="PTHR31143:SF2">
    <property type="entry name" value="FR47-LIKE DOMAIN-CONTAINING PROTEIN-RELATED"/>
    <property type="match status" value="1"/>
</dbReference>
<dbReference type="InterPro" id="IPR027365">
    <property type="entry name" value="GNAT_acetyltra_YdfB-like"/>
</dbReference>
<name>W4EXD6_9BACL</name>
<protein>
    <submittedName>
        <fullName evidence="2">Zwittermicin A resistance protein zmaR</fullName>
    </submittedName>
</protein>
<dbReference type="Gene3D" id="3.40.630.30">
    <property type="match status" value="1"/>
</dbReference>
<dbReference type="InterPro" id="IPR042573">
    <property type="entry name" value="GNAT_acetyltra_N"/>
</dbReference>
<reference evidence="2 3" key="1">
    <citation type="journal article" date="2014" name="BMC Genomics">
        <title>Genomic comparison of sporeforming bacilli isolated from milk.</title>
        <authorList>
            <person name="Moreno Switt A.I."/>
            <person name="Andrus A.D."/>
            <person name="Ranieri M.L."/>
            <person name="Orsi R.H."/>
            <person name="Ivy R."/>
            <person name="den Bakker H.C."/>
            <person name="Martin N.H."/>
            <person name="Wiedmann M."/>
            <person name="Boor K.J."/>
        </authorList>
    </citation>
    <scope>NUCLEOTIDE SEQUENCE [LARGE SCALE GENOMIC DNA]</scope>
    <source>
        <strain evidence="2 3">FSL R5-213</strain>
    </source>
</reference>
<evidence type="ECO:0000259" key="1">
    <source>
        <dbReference type="PROSITE" id="PS51186"/>
    </source>
</evidence>
<dbReference type="AlphaFoldDB" id="W4EXD6"/>
<proteinExistence type="predicted"/>
<dbReference type="PATRIC" id="fig|1227360.4.peg.2259"/>
<evidence type="ECO:0000313" key="2">
    <source>
        <dbReference type="EMBL" id="ETT85233.1"/>
    </source>
</evidence>
<dbReference type="InterPro" id="IPR000182">
    <property type="entry name" value="GNAT_dom"/>
</dbReference>
<dbReference type="PANTHER" id="PTHR31143">
    <property type="match status" value="1"/>
</dbReference>
<sequence>MISELNKSDFYKCRGIVNEKGQLEIIAVIEGVNPGRVFVDDSVSPTSGFVWLGNNDGFLFIGNAENEAFNNELNNFIDRVIIPEAKKVRLNCFEGIGNHIKWNKTIEKVFEHRKLGSWNQRVYEVHKVDYKASNEPAIEQGYEVVKISDTFFDNNDGPIINIEFLHSKILEFWASPESFFGDGIGYCIVYKNEIVSVCFSGFVVGNVHCIGIETLEEHQGKKLAQKLAHSVVKDCLESNLVPYWDCMEVNKPSIAVAENIGFRNVFNYIGYYFLFE</sequence>
<dbReference type="SUPFAM" id="SSF55729">
    <property type="entry name" value="Acyl-CoA N-acyltransferases (Nat)"/>
    <property type="match status" value="1"/>
</dbReference>
<dbReference type="PROSITE" id="PS51186">
    <property type="entry name" value="GNAT"/>
    <property type="match status" value="1"/>
</dbReference>
<gene>
    <name evidence="2" type="ORF">C176_11069</name>
</gene>
<evidence type="ECO:0000313" key="3">
    <source>
        <dbReference type="Proteomes" id="UP000019062"/>
    </source>
</evidence>
<keyword evidence="3" id="KW-1185">Reference proteome</keyword>